<dbReference type="CDD" id="cd00093">
    <property type="entry name" value="HTH_XRE"/>
    <property type="match status" value="1"/>
</dbReference>
<dbReference type="GO" id="GO:0003677">
    <property type="term" value="F:DNA binding"/>
    <property type="evidence" value="ECO:0007669"/>
    <property type="project" value="InterPro"/>
</dbReference>
<feature type="domain" description="HTH cro/C1-type" evidence="1">
    <location>
        <begin position="9"/>
        <end position="63"/>
    </location>
</feature>
<proteinExistence type="predicted"/>
<dbReference type="RefSeq" id="WP_088028290.1">
    <property type="nucleotide sequence ID" value="NZ_FWZD01000040.1"/>
</dbReference>
<dbReference type="PROSITE" id="PS50943">
    <property type="entry name" value="HTH_CROC1"/>
    <property type="match status" value="1"/>
</dbReference>
<sequence>MITQLGQTIRNLRKQKNITLNDFADKLDISAGYLSNLETGKTDTISLQLLVKLNEEFNLFPSLNQTTSPYHELHFRLDRMCQLLKSLHDTDPRLADYFVSHVEEGLELYKRNKLHNG</sequence>
<protein>
    <submittedName>
        <fullName evidence="2">Anaerobic benzoate catabolism transcriptional regulator</fullName>
    </submittedName>
</protein>
<name>A0A1Y5ZDN1_9BACI</name>
<gene>
    <name evidence="2" type="ORF">BACERE00185_01821</name>
</gene>
<reference evidence="3" key="1">
    <citation type="submission" date="2017-04" db="EMBL/GenBank/DDBJ databases">
        <authorList>
            <person name="Criscuolo A."/>
        </authorList>
    </citation>
    <scope>NUCLEOTIDE SEQUENCE [LARGE SCALE GENOMIC DNA]</scope>
</reference>
<dbReference type="InterPro" id="IPR010982">
    <property type="entry name" value="Lambda_DNA-bd_dom_sf"/>
</dbReference>
<organism evidence="2 3">
    <name type="scientific">Bacillus mobilis</name>
    <dbReference type="NCBI Taxonomy" id="2026190"/>
    <lineage>
        <taxon>Bacteria</taxon>
        <taxon>Bacillati</taxon>
        <taxon>Bacillota</taxon>
        <taxon>Bacilli</taxon>
        <taxon>Bacillales</taxon>
        <taxon>Bacillaceae</taxon>
        <taxon>Bacillus</taxon>
        <taxon>Bacillus cereus group</taxon>
    </lineage>
</organism>
<dbReference type="SUPFAM" id="SSF47413">
    <property type="entry name" value="lambda repressor-like DNA-binding domains"/>
    <property type="match status" value="1"/>
</dbReference>
<dbReference type="InterPro" id="IPR001387">
    <property type="entry name" value="Cro/C1-type_HTH"/>
</dbReference>
<evidence type="ECO:0000313" key="2">
    <source>
        <dbReference type="EMBL" id="SMD93786.1"/>
    </source>
</evidence>
<dbReference type="EMBL" id="FWZD01000040">
    <property type="protein sequence ID" value="SMD93786.1"/>
    <property type="molecule type" value="Genomic_DNA"/>
</dbReference>
<accession>A0A1Y5ZDN1</accession>
<dbReference type="Proteomes" id="UP000194439">
    <property type="component" value="Unassembled WGS sequence"/>
</dbReference>
<evidence type="ECO:0000313" key="3">
    <source>
        <dbReference type="Proteomes" id="UP000194439"/>
    </source>
</evidence>
<dbReference type="Pfam" id="PF01381">
    <property type="entry name" value="HTH_3"/>
    <property type="match status" value="1"/>
</dbReference>
<evidence type="ECO:0000259" key="1">
    <source>
        <dbReference type="PROSITE" id="PS50943"/>
    </source>
</evidence>
<dbReference type="AlphaFoldDB" id="A0A1Y5ZDN1"/>
<dbReference type="Gene3D" id="1.10.260.40">
    <property type="entry name" value="lambda repressor-like DNA-binding domains"/>
    <property type="match status" value="1"/>
</dbReference>
<dbReference type="SMART" id="SM00530">
    <property type="entry name" value="HTH_XRE"/>
    <property type="match status" value="1"/>
</dbReference>